<accession>A0AAD1RG75</accession>
<evidence type="ECO:0000256" key="1">
    <source>
        <dbReference type="SAM" id="MobiDB-lite"/>
    </source>
</evidence>
<reference evidence="2" key="1">
    <citation type="submission" date="2022-03" db="EMBL/GenBank/DDBJ databases">
        <authorList>
            <person name="Alioto T."/>
            <person name="Alioto T."/>
            <person name="Gomez Garrido J."/>
        </authorList>
    </citation>
    <scope>NUCLEOTIDE SEQUENCE</scope>
</reference>
<name>A0AAD1RG75_PELCU</name>
<feature type="non-terminal residue" evidence="2">
    <location>
        <position position="1"/>
    </location>
</feature>
<dbReference type="AlphaFoldDB" id="A0AAD1RG75"/>
<feature type="compositionally biased region" description="Acidic residues" evidence="1">
    <location>
        <begin position="26"/>
        <end position="36"/>
    </location>
</feature>
<protein>
    <submittedName>
        <fullName evidence="2">Uncharacterized protein</fullName>
    </submittedName>
</protein>
<proteinExistence type="predicted"/>
<keyword evidence="3" id="KW-1185">Reference proteome</keyword>
<evidence type="ECO:0000313" key="3">
    <source>
        <dbReference type="Proteomes" id="UP001295444"/>
    </source>
</evidence>
<feature type="region of interest" description="Disordered" evidence="1">
    <location>
        <begin position="1"/>
        <end position="57"/>
    </location>
</feature>
<dbReference type="Proteomes" id="UP001295444">
    <property type="component" value="Chromosome 02"/>
</dbReference>
<feature type="non-terminal residue" evidence="2">
    <location>
        <position position="110"/>
    </location>
</feature>
<gene>
    <name evidence="2" type="ORF">PECUL_23A018435</name>
</gene>
<organism evidence="2 3">
    <name type="scientific">Pelobates cultripes</name>
    <name type="common">Western spadefoot toad</name>
    <dbReference type="NCBI Taxonomy" id="61616"/>
    <lineage>
        <taxon>Eukaryota</taxon>
        <taxon>Metazoa</taxon>
        <taxon>Chordata</taxon>
        <taxon>Craniata</taxon>
        <taxon>Vertebrata</taxon>
        <taxon>Euteleostomi</taxon>
        <taxon>Amphibia</taxon>
        <taxon>Batrachia</taxon>
        <taxon>Anura</taxon>
        <taxon>Pelobatoidea</taxon>
        <taxon>Pelobatidae</taxon>
        <taxon>Pelobates</taxon>
    </lineage>
</organism>
<dbReference type="EMBL" id="OW240913">
    <property type="protein sequence ID" value="CAH2252470.1"/>
    <property type="molecule type" value="Genomic_DNA"/>
</dbReference>
<evidence type="ECO:0000313" key="2">
    <source>
        <dbReference type="EMBL" id="CAH2252470.1"/>
    </source>
</evidence>
<sequence length="110" mass="12521">KQQSYRHQAPHREAHTAPEVQYNPEISEDSNEDEESLTSPCQGGVYQSSESDICSSPSTKVDIKKLQVDLRLVWKSDLLKAQAEIRAVHKKVQEVEAIEASRDQQFRVTQ</sequence>
<feature type="compositionally biased region" description="Polar residues" evidence="1">
    <location>
        <begin position="37"/>
        <end position="57"/>
    </location>
</feature>